<dbReference type="AlphaFoldDB" id="A0A537INF0"/>
<proteinExistence type="predicted"/>
<accession>A0A537INF0</accession>
<evidence type="ECO:0000313" key="1">
    <source>
        <dbReference type="EMBL" id="TMI72835.1"/>
    </source>
</evidence>
<organism evidence="1 2">
    <name type="scientific">Candidatus Segetimicrobium genomatis</name>
    <dbReference type="NCBI Taxonomy" id="2569760"/>
    <lineage>
        <taxon>Bacteria</taxon>
        <taxon>Bacillati</taxon>
        <taxon>Candidatus Sysuimicrobiota</taxon>
        <taxon>Candidatus Sysuimicrobiia</taxon>
        <taxon>Candidatus Sysuimicrobiales</taxon>
        <taxon>Candidatus Segetimicrobiaceae</taxon>
        <taxon>Candidatus Segetimicrobium</taxon>
    </lineage>
</organism>
<dbReference type="EMBL" id="VBAP01000079">
    <property type="protein sequence ID" value="TMI72835.1"/>
    <property type="molecule type" value="Genomic_DNA"/>
</dbReference>
<sequence length="135" mass="14597">MRALATTGTPVSIAYTCFTQSNWCGTETVAKELAVAAYRRYQGISPVDYFNAQQRRFPPSGDSADNYWYNNGGYYFNVKYAWAPPSGGTDSCGGSRNAYEAVYSVYYYGSVGIGCVQNWMNPGAANLSAPGVANA</sequence>
<protein>
    <submittedName>
        <fullName evidence="1">Uncharacterized protein</fullName>
    </submittedName>
</protein>
<name>A0A537INF0_9BACT</name>
<dbReference type="Proteomes" id="UP000318834">
    <property type="component" value="Unassembled WGS sequence"/>
</dbReference>
<gene>
    <name evidence="1" type="ORF">E6H05_10670</name>
</gene>
<evidence type="ECO:0000313" key="2">
    <source>
        <dbReference type="Proteomes" id="UP000318834"/>
    </source>
</evidence>
<reference evidence="1 2" key="1">
    <citation type="journal article" date="2019" name="Nat. Microbiol.">
        <title>Mediterranean grassland soil C-N compound turnover is dependent on rainfall and depth, and is mediated by genomically divergent microorganisms.</title>
        <authorList>
            <person name="Diamond S."/>
            <person name="Andeer P.F."/>
            <person name="Li Z."/>
            <person name="Crits-Christoph A."/>
            <person name="Burstein D."/>
            <person name="Anantharaman K."/>
            <person name="Lane K.R."/>
            <person name="Thomas B.C."/>
            <person name="Pan C."/>
            <person name="Northen T.R."/>
            <person name="Banfield J.F."/>
        </authorList>
    </citation>
    <scope>NUCLEOTIDE SEQUENCE [LARGE SCALE GENOMIC DNA]</scope>
    <source>
        <strain evidence="1">NP_8</strain>
    </source>
</reference>
<comment type="caution">
    <text evidence="1">The sequence shown here is derived from an EMBL/GenBank/DDBJ whole genome shotgun (WGS) entry which is preliminary data.</text>
</comment>